<evidence type="ECO:0000313" key="2">
    <source>
        <dbReference type="EMBL" id="REK74249.1"/>
    </source>
</evidence>
<keyword evidence="1" id="KW-1133">Transmembrane helix</keyword>
<accession>A0A371PEC7</accession>
<evidence type="ECO:0000313" key="3">
    <source>
        <dbReference type="Proteomes" id="UP000261905"/>
    </source>
</evidence>
<keyword evidence="3" id="KW-1185">Reference proteome</keyword>
<feature type="transmembrane region" description="Helical" evidence="1">
    <location>
        <begin position="61"/>
        <end position="82"/>
    </location>
</feature>
<evidence type="ECO:0000256" key="1">
    <source>
        <dbReference type="SAM" id="Phobius"/>
    </source>
</evidence>
<keyword evidence="1" id="KW-0812">Transmembrane</keyword>
<dbReference type="AlphaFoldDB" id="A0A371PEC7"/>
<keyword evidence="1" id="KW-0472">Membrane</keyword>
<organism evidence="2 3">
    <name type="scientific">Paenibacillus paeoniae</name>
    <dbReference type="NCBI Taxonomy" id="2292705"/>
    <lineage>
        <taxon>Bacteria</taxon>
        <taxon>Bacillati</taxon>
        <taxon>Bacillota</taxon>
        <taxon>Bacilli</taxon>
        <taxon>Bacillales</taxon>
        <taxon>Paenibacillaceae</taxon>
        <taxon>Paenibacillus</taxon>
    </lineage>
</organism>
<protein>
    <submittedName>
        <fullName evidence="2">Uncharacterized protein</fullName>
    </submittedName>
</protein>
<sequence length="86" mass="10004">MLWIELFIQFLIVASIKDVFLTWDEGMKTILRKLLLILFNTVIGIPIPMVIIITLDSEFNGRVLLLSVFYPLLWISVNFILLKKVP</sequence>
<comment type="caution">
    <text evidence="2">The sequence shown here is derived from an EMBL/GenBank/DDBJ whole genome shotgun (WGS) entry which is preliminary data.</text>
</comment>
<gene>
    <name evidence="2" type="ORF">DX130_17045</name>
</gene>
<dbReference type="Proteomes" id="UP000261905">
    <property type="component" value="Unassembled WGS sequence"/>
</dbReference>
<dbReference type="EMBL" id="QUBQ01000003">
    <property type="protein sequence ID" value="REK74249.1"/>
    <property type="molecule type" value="Genomic_DNA"/>
</dbReference>
<name>A0A371PEC7_9BACL</name>
<feature type="transmembrane region" description="Helical" evidence="1">
    <location>
        <begin position="35"/>
        <end position="55"/>
    </location>
</feature>
<proteinExistence type="predicted"/>
<reference evidence="2 3" key="1">
    <citation type="submission" date="2018-08" db="EMBL/GenBank/DDBJ databases">
        <title>Paenibacillus sp. M4BSY-1, whole genome shotgun sequence.</title>
        <authorList>
            <person name="Tuo L."/>
        </authorList>
    </citation>
    <scope>NUCLEOTIDE SEQUENCE [LARGE SCALE GENOMIC DNA]</scope>
    <source>
        <strain evidence="2 3">M4BSY-1</strain>
    </source>
</reference>